<organism evidence="2 3">
    <name type="scientific">Paramecium bursaria Chlorella virus IL3A</name>
    <name type="common">PBCV-IL3A</name>
    <dbReference type="NCBI Taxonomy" id="46019"/>
    <lineage>
        <taxon>Viruses</taxon>
        <taxon>Varidnaviria</taxon>
        <taxon>Bamfordvirae</taxon>
        <taxon>Nucleocytoviricota</taxon>
        <taxon>Megaviricetes</taxon>
        <taxon>Algavirales</taxon>
        <taxon>Phycodnaviridae</taxon>
        <taxon>Chlorovirus</taxon>
        <taxon>Chlorovirus illinoense</taxon>
    </lineage>
</organism>
<keyword evidence="1" id="KW-1133">Transmembrane helix</keyword>
<evidence type="ECO:0000313" key="2">
    <source>
        <dbReference type="EMBL" id="AGE53960.1"/>
    </source>
</evidence>
<evidence type="ECO:0000256" key="1">
    <source>
        <dbReference type="SAM" id="Phobius"/>
    </source>
</evidence>
<reference evidence="2 3" key="1">
    <citation type="submission" date="2012-10" db="EMBL/GenBank/DDBJ databases">
        <title>Towards defining the chloroviruses: a genomic journey through a genus of large DNA viruses.</title>
        <authorList>
            <person name="Jeanniard A."/>
            <person name="Dunigan D.D."/>
            <person name="Gurnon J.R."/>
            <person name="Agarkova I."/>
            <person name="Kang M."/>
            <person name="Vitek J."/>
            <person name="Duncan G."/>
            <person name="McClung O.W."/>
            <person name="Larsen M."/>
            <person name="Claverie J.-M."/>
            <person name="Van Etten J.L."/>
            <person name="Blanc G."/>
        </authorList>
    </citation>
    <scope>NUCLEOTIDE SEQUENCE [LARGE SCALE GENOMIC DNA]</scope>
</reference>
<name>M1I648_PBCVI</name>
<keyword evidence="1" id="KW-0472">Membrane</keyword>
<proteinExistence type="predicted"/>
<organismHost>
    <name type="scientific">Chlorella</name>
    <dbReference type="NCBI Taxonomy" id="3071"/>
</organismHost>
<dbReference type="Proteomes" id="UP000247091">
    <property type="component" value="Segment"/>
</dbReference>
<dbReference type="EMBL" id="JX997169">
    <property type="protein sequence ID" value="AGE53960.1"/>
    <property type="molecule type" value="Genomic_DNA"/>
</dbReference>
<evidence type="ECO:0000313" key="3">
    <source>
        <dbReference type="Proteomes" id="UP000247091"/>
    </source>
</evidence>
<protein>
    <submittedName>
        <fullName evidence="2">Uncharacterized protein</fullName>
    </submittedName>
</protein>
<accession>M1I648</accession>
<feature type="transmembrane region" description="Helical" evidence="1">
    <location>
        <begin position="56"/>
        <end position="75"/>
    </location>
</feature>
<sequence>MQGGLFGTIKLMIMLFSYFAAYQLGKMMERPQSQWPKAKAGQNKYMVGDWAAWKPIYMGVLGVAVLLTLLGPGGMGGMGGMFGGGGYGGGYY</sequence>
<keyword evidence="1" id="KW-0812">Transmembrane</keyword>
<feature type="transmembrane region" description="Helical" evidence="1">
    <location>
        <begin position="6"/>
        <end position="25"/>
    </location>
</feature>
<gene>
    <name evidence="2" type="primary">IL-3A_538L</name>
    <name evidence="2" type="ORF">PBCVIL3A_538L</name>
</gene>